<dbReference type="InterPro" id="IPR036186">
    <property type="entry name" value="Serpin_sf"/>
</dbReference>
<dbReference type="Gene3D" id="3.30.497.10">
    <property type="entry name" value="Antithrombin, subunit I, domain 2"/>
    <property type="match status" value="1"/>
</dbReference>
<dbReference type="InterPro" id="IPR042178">
    <property type="entry name" value="Serpin_sf_1"/>
</dbReference>
<dbReference type="Gene3D" id="2.30.39.10">
    <property type="entry name" value="Alpha-1-antitrypsin, domain 1"/>
    <property type="match status" value="1"/>
</dbReference>
<name>A0A0C2J0B3_THEKT</name>
<evidence type="ECO:0000259" key="1">
    <source>
        <dbReference type="Pfam" id="PF00079"/>
    </source>
</evidence>
<organism evidence="2 3">
    <name type="scientific">Thelohanellus kitauei</name>
    <name type="common">Myxosporean</name>
    <dbReference type="NCBI Taxonomy" id="669202"/>
    <lineage>
        <taxon>Eukaryota</taxon>
        <taxon>Metazoa</taxon>
        <taxon>Cnidaria</taxon>
        <taxon>Myxozoa</taxon>
        <taxon>Myxosporea</taxon>
        <taxon>Bivalvulida</taxon>
        <taxon>Platysporina</taxon>
        <taxon>Myxobolidae</taxon>
        <taxon>Thelohanellus</taxon>
    </lineage>
</organism>
<dbReference type="InterPro" id="IPR023796">
    <property type="entry name" value="Serpin_dom"/>
</dbReference>
<evidence type="ECO:0000313" key="2">
    <source>
        <dbReference type="EMBL" id="KII71229.1"/>
    </source>
</evidence>
<reference evidence="2 3" key="1">
    <citation type="journal article" date="2014" name="Genome Biol. Evol.">
        <title>The genome of the myxosporean Thelohanellus kitauei shows adaptations to nutrient acquisition within its fish host.</title>
        <authorList>
            <person name="Yang Y."/>
            <person name="Xiong J."/>
            <person name="Zhou Z."/>
            <person name="Huo F."/>
            <person name="Miao W."/>
            <person name="Ran C."/>
            <person name="Liu Y."/>
            <person name="Zhang J."/>
            <person name="Feng J."/>
            <person name="Wang M."/>
            <person name="Wang M."/>
            <person name="Wang L."/>
            <person name="Yao B."/>
        </authorList>
    </citation>
    <scope>NUCLEOTIDE SEQUENCE [LARGE SCALE GENOMIC DNA]</scope>
    <source>
        <strain evidence="2">Wuqing</strain>
    </source>
</reference>
<dbReference type="EMBL" id="JWZT01001831">
    <property type="protein sequence ID" value="KII71229.1"/>
    <property type="molecule type" value="Genomic_DNA"/>
</dbReference>
<accession>A0A0C2J0B3</accession>
<keyword evidence="3" id="KW-1185">Reference proteome</keyword>
<proteinExistence type="predicted"/>
<gene>
    <name evidence="2" type="ORF">RF11_11746</name>
</gene>
<dbReference type="Pfam" id="PF00079">
    <property type="entry name" value="Serpin"/>
    <property type="match status" value="1"/>
</dbReference>
<dbReference type="Proteomes" id="UP000031668">
    <property type="component" value="Unassembled WGS sequence"/>
</dbReference>
<evidence type="ECO:0000313" key="3">
    <source>
        <dbReference type="Proteomes" id="UP000031668"/>
    </source>
</evidence>
<protein>
    <recommendedName>
        <fullName evidence="1">Serpin domain-containing protein</fullName>
    </recommendedName>
</protein>
<comment type="caution">
    <text evidence="2">The sequence shown here is derived from an EMBL/GenBank/DDBJ whole genome shotgun (WGS) entry which is preliminary data.</text>
</comment>
<dbReference type="SUPFAM" id="SSF56574">
    <property type="entry name" value="Serpins"/>
    <property type="match status" value="1"/>
</dbReference>
<dbReference type="AlphaFoldDB" id="A0A0C2J0B3"/>
<feature type="domain" description="Serpin" evidence="1">
    <location>
        <begin position="1"/>
        <end position="103"/>
    </location>
</feature>
<dbReference type="OrthoDB" id="671595at2759"/>
<sequence length="153" mass="17336">MPKFEIPYSYDFVPALRKLGFNDIFYRNDSDFGPMTGHSVMMENLIQLTSFSVNEFGINVQRSHEASTSVESDVEIILVNRPFLLLIYSPEHNLVHFSALVKKPTTLVDGRLGALVLVCDDLDMNSDTVRDVTMPWLNPEVSYMSFNTGTIHT</sequence>
<dbReference type="InterPro" id="IPR042185">
    <property type="entry name" value="Serpin_sf_2"/>
</dbReference>